<accession>A0A371WXX9</accession>
<dbReference type="InterPro" id="IPR000700">
    <property type="entry name" value="PAS-assoc_C"/>
</dbReference>
<dbReference type="NCBIfam" id="TIGR00229">
    <property type="entry name" value="sensory_box"/>
    <property type="match status" value="1"/>
</dbReference>
<evidence type="ECO:0000259" key="3">
    <source>
        <dbReference type="PROSITE" id="PS50883"/>
    </source>
</evidence>
<dbReference type="Pfam" id="PF13426">
    <property type="entry name" value="PAS_9"/>
    <property type="match status" value="1"/>
</dbReference>
<dbReference type="Pfam" id="PF00563">
    <property type="entry name" value="EAL"/>
    <property type="match status" value="1"/>
</dbReference>
<dbReference type="Pfam" id="PF12860">
    <property type="entry name" value="PAS_7"/>
    <property type="match status" value="1"/>
</dbReference>
<dbReference type="Gene3D" id="3.30.450.20">
    <property type="entry name" value="PAS domain"/>
    <property type="match status" value="2"/>
</dbReference>
<dbReference type="PROSITE" id="PS50112">
    <property type="entry name" value="PAS"/>
    <property type="match status" value="1"/>
</dbReference>
<dbReference type="NCBIfam" id="TIGR00254">
    <property type="entry name" value="GGDEF"/>
    <property type="match status" value="1"/>
</dbReference>
<dbReference type="Gene3D" id="3.30.70.270">
    <property type="match status" value="1"/>
</dbReference>
<gene>
    <name evidence="5" type="ORF">DYI37_19155</name>
</gene>
<dbReference type="EMBL" id="QURL01000014">
    <property type="protein sequence ID" value="RFC61809.1"/>
    <property type="molecule type" value="Genomic_DNA"/>
</dbReference>
<dbReference type="SMART" id="SM00052">
    <property type="entry name" value="EAL"/>
    <property type="match status" value="1"/>
</dbReference>
<sequence length="710" mass="78446">MTIGGRYPLAISHGGQTKVHDVPNEALRIDNRDTALRYMSSGVVVVDADARIAFYNERAVALFKVDPCKLSIGQPWREFLRAITETFGWDETRFERAADNHATWMARSQQTRIDQRLADGSVLAMVCEPLADGGGVFTYDDVTDAANSARAHRVLELKAQHSERSFRQLVKGITDYAIYMLNVDGTVANWNAGAERAKGYTESEIVGQHYRAFYSAEDRAAGIPEKNLATALQEGRFEDEGPRYRKDGTSFIAHVVIDPIYEDDGTLYGFAKVTRDRTEQVRNAERIAYMARFDALTGLPNRTQFVEKLDAAIEKAIDGIDHVALVNIDLDGFKQINDTHGHAVGDALLKLLASRMSDGLAAHEVVGRFGGDEFVGFTTYRTPADLDAFLKRLHIALTSPTSITHSSLTPGASLGVAVYPRDADSREKLMNNADLAMYRAKASLLEKICFYTASMDEQARDRRDLGADMWTALEAGDQFFLHYQEQLDVVTGAICGYEALLRWQHPTRGLVSPAAFIPIAESCGAIMPLGDWVLEKACQAAADQDLPRIAVNVSPLQLGDVSLVDRLRAILLRAGLSPARLELEITESAVINDRERALHILRQIKAMGVAIAIDDFGTGYSSLETLRLFPFDRLKLDRSFTKDLERDPKAQAFVEAMLMLGRSLRMTVLAEGVERQTQMALLARIGCGEVQGFLFGKPRSLEQASLATAS</sequence>
<evidence type="ECO:0000313" key="5">
    <source>
        <dbReference type="EMBL" id="RFC61809.1"/>
    </source>
</evidence>
<comment type="caution">
    <text evidence="5">The sequence shown here is derived from an EMBL/GenBank/DDBJ whole genome shotgun (WGS) entry which is preliminary data.</text>
</comment>
<proteinExistence type="predicted"/>
<evidence type="ECO:0000313" key="6">
    <source>
        <dbReference type="Proteomes" id="UP000264310"/>
    </source>
</evidence>
<dbReference type="SMART" id="SM00267">
    <property type="entry name" value="GGDEF"/>
    <property type="match status" value="1"/>
</dbReference>
<name>A0A371WXX9_9HYPH</name>
<dbReference type="Gene3D" id="3.20.20.450">
    <property type="entry name" value="EAL domain"/>
    <property type="match status" value="1"/>
</dbReference>
<dbReference type="InterPro" id="IPR043128">
    <property type="entry name" value="Rev_trsase/Diguanyl_cyclase"/>
</dbReference>
<dbReference type="CDD" id="cd01948">
    <property type="entry name" value="EAL"/>
    <property type="match status" value="1"/>
</dbReference>
<dbReference type="InterPro" id="IPR000160">
    <property type="entry name" value="GGDEF_dom"/>
</dbReference>
<dbReference type="CDD" id="cd01949">
    <property type="entry name" value="GGDEF"/>
    <property type="match status" value="1"/>
</dbReference>
<feature type="domain" description="EAL" evidence="3">
    <location>
        <begin position="462"/>
        <end position="710"/>
    </location>
</feature>
<organism evidence="5 6">
    <name type="scientific">Fulvimarina endophytica</name>
    <dbReference type="NCBI Taxonomy" id="2293836"/>
    <lineage>
        <taxon>Bacteria</taxon>
        <taxon>Pseudomonadati</taxon>
        <taxon>Pseudomonadota</taxon>
        <taxon>Alphaproteobacteria</taxon>
        <taxon>Hyphomicrobiales</taxon>
        <taxon>Aurantimonadaceae</taxon>
        <taxon>Fulvimarina</taxon>
    </lineage>
</organism>
<dbReference type="PANTHER" id="PTHR44757">
    <property type="entry name" value="DIGUANYLATE CYCLASE DGCP"/>
    <property type="match status" value="1"/>
</dbReference>
<dbReference type="InterPro" id="IPR029787">
    <property type="entry name" value="Nucleotide_cyclase"/>
</dbReference>
<dbReference type="Pfam" id="PF00990">
    <property type="entry name" value="GGDEF"/>
    <property type="match status" value="1"/>
</dbReference>
<dbReference type="SUPFAM" id="SSF55785">
    <property type="entry name" value="PYP-like sensor domain (PAS domain)"/>
    <property type="match status" value="2"/>
</dbReference>
<dbReference type="InterPro" id="IPR000014">
    <property type="entry name" value="PAS"/>
</dbReference>
<reference evidence="5 6" key="1">
    <citation type="submission" date="2018-08" db="EMBL/GenBank/DDBJ databases">
        <title>Fulvimarina sp. 85, whole genome shotgun sequence.</title>
        <authorList>
            <person name="Tuo L."/>
        </authorList>
    </citation>
    <scope>NUCLEOTIDE SEQUENCE [LARGE SCALE GENOMIC DNA]</scope>
    <source>
        <strain evidence="5 6">85</strain>
    </source>
</reference>
<dbReference type="InterPro" id="IPR035965">
    <property type="entry name" value="PAS-like_dom_sf"/>
</dbReference>
<feature type="domain" description="PAC" evidence="2">
    <location>
        <begin position="237"/>
        <end position="289"/>
    </location>
</feature>
<evidence type="ECO:0000259" key="2">
    <source>
        <dbReference type="PROSITE" id="PS50113"/>
    </source>
</evidence>
<keyword evidence="6" id="KW-1185">Reference proteome</keyword>
<dbReference type="PROSITE" id="PS50113">
    <property type="entry name" value="PAC"/>
    <property type="match status" value="1"/>
</dbReference>
<protein>
    <submittedName>
        <fullName evidence="5">EAL domain-containing protein</fullName>
    </submittedName>
</protein>
<dbReference type="Proteomes" id="UP000264310">
    <property type="component" value="Unassembled WGS sequence"/>
</dbReference>
<dbReference type="PANTHER" id="PTHR44757:SF2">
    <property type="entry name" value="BIOFILM ARCHITECTURE MAINTENANCE PROTEIN MBAA"/>
    <property type="match status" value="1"/>
</dbReference>
<dbReference type="PROSITE" id="PS50887">
    <property type="entry name" value="GGDEF"/>
    <property type="match status" value="1"/>
</dbReference>
<evidence type="ECO:0000259" key="1">
    <source>
        <dbReference type="PROSITE" id="PS50112"/>
    </source>
</evidence>
<dbReference type="InterPro" id="IPR052155">
    <property type="entry name" value="Biofilm_reg_signaling"/>
</dbReference>
<feature type="domain" description="PAS" evidence="1">
    <location>
        <begin position="162"/>
        <end position="235"/>
    </location>
</feature>
<dbReference type="InterPro" id="IPR035919">
    <property type="entry name" value="EAL_sf"/>
</dbReference>
<dbReference type="AlphaFoldDB" id="A0A371WXX9"/>
<dbReference type="SUPFAM" id="SSF141868">
    <property type="entry name" value="EAL domain-like"/>
    <property type="match status" value="1"/>
</dbReference>
<dbReference type="SMART" id="SM00091">
    <property type="entry name" value="PAS"/>
    <property type="match status" value="2"/>
</dbReference>
<feature type="domain" description="GGDEF" evidence="4">
    <location>
        <begin position="321"/>
        <end position="453"/>
    </location>
</feature>
<dbReference type="InterPro" id="IPR001633">
    <property type="entry name" value="EAL_dom"/>
</dbReference>
<evidence type="ECO:0000259" key="4">
    <source>
        <dbReference type="PROSITE" id="PS50887"/>
    </source>
</evidence>
<dbReference type="CDD" id="cd00130">
    <property type="entry name" value="PAS"/>
    <property type="match status" value="2"/>
</dbReference>
<dbReference type="SUPFAM" id="SSF55073">
    <property type="entry name" value="Nucleotide cyclase"/>
    <property type="match status" value="1"/>
</dbReference>
<dbReference type="PROSITE" id="PS50883">
    <property type="entry name" value="EAL"/>
    <property type="match status" value="1"/>
</dbReference>